<reference evidence="1 2" key="1">
    <citation type="journal article" date="2011" name="Stand. Genomic Sci.">
        <title>Complete genome sequence of Haliscomenobacter hydrossis type strain (O).</title>
        <authorList>
            <consortium name="US DOE Joint Genome Institute (JGI-PGF)"/>
            <person name="Daligault H."/>
            <person name="Lapidus A."/>
            <person name="Zeytun A."/>
            <person name="Nolan M."/>
            <person name="Lucas S."/>
            <person name="Del Rio T.G."/>
            <person name="Tice H."/>
            <person name="Cheng J.F."/>
            <person name="Tapia R."/>
            <person name="Han C."/>
            <person name="Goodwin L."/>
            <person name="Pitluck S."/>
            <person name="Liolios K."/>
            <person name="Pagani I."/>
            <person name="Ivanova N."/>
            <person name="Huntemann M."/>
            <person name="Mavromatis K."/>
            <person name="Mikhailova N."/>
            <person name="Pati A."/>
            <person name="Chen A."/>
            <person name="Palaniappan K."/>
            <person name="Land M."/>
            <person name="Hauser L."/>
            <person name="Brambilla E.M."/>
            <person name="Rohde M."/>
            <person name="Verbarg S."/>
            <person name="Goker M."/>
            <person name="Bristow J."/>
            <person name="Eisen J.A."/>
            <person name="Markowitz V."/>
            <person name="Hugenholtz P."/>
            <person name="Kyrpides N.C."/>
            <person name="Klenk H.P."/>
            <person name="Woyke T."/>
        </authorList>
    </citation>
    <scope>NUCLEOTIDE SEQUENCE [LARGE SCALE GENOMIC DNA]</scope>
    <source>
        <strain evidence="2">ATCC 27775 / DSM 1100 / LMG 10767 / O</strain>
    </source>
</reference>
<dbReference type="HOGENOM" id="CLU_1893271_0_0_10"/>
<accession>F4L277</accession>
<dbReference type="OrthoDB" id="894042at2"/>
<evidence type="ECO:0000313" key="1">
    <source>
        <dbReference type="EMBL" id="AEE51684.1"/>
    </source>
</evidence>
<sequence>MKKWLLIYLVFNFLAIHLPREYAISFFKLGNLLVHFHEHQHESAGRNFFHFLADHYARHEHHDADHENHKNLPFHHHQGDSTISAPVLVFFFTSPHLEKPLFLNGVQIDVVQNFSDQDWLSSLAPGDIWQPPKA</sequence>
<proteinExistence type="predicted"/>
<organism evidence="1 2">
    <name type="scientific">Haliscomenobacter hydrossis (strain ATCC 27775 / DSM 1100 / LMG 10767 / O)</name>
    <dbReference type="NCBI Taxonomy" id="760192"/>
    <lineage>
        <taxon>Bacteria</taxon>
        <taxon>Pseudomonadati</taxon>
        <taxon>Bacteroidota</taxon>
        <taxon>Saprospiria</taxon>
        <taxon>Saprospirales</taxon>
        <taxon>Haliscomenobacteraceae</taxon>
        <taxon>Haliscomenobacter</taxon>
    </lineage>
</organism>
<dbReference type="KEGG" id="hhy:Halhy_3832"/>
<dbReference type="RefSeq" id="WP_013766223.1">
    <property type="nucleotide sequence ID" value="NC_015510.1"/>
</dbReference>
<dbReference type="AlphaFoldDB" id="F4L277"/>
<gene>
    <name evidence="1" type="ordered locus">Halhy_3832</name>
</gene>
<keyword evidence="2" id="KW-1185">Reference proteome</keyword>
<protein>
    <submittedName>
        <fullName evidence="1">Uncharacterized protein</fullName>
    </submittedName>
</protein>
<name>F4L277_HALH1</name>
<dbReference type="Proteomes" id="UP000008461">
    <property type="component" value="Chromosome"/>
</dbReference>
<dbReference type="STRING" id="760192.Halhy_3832"/>
<evidence type="ECO:0000313" key="2">
    <source>
        <dbReference type="Proteomes" id="UP000008461"/>
    </source>
</evidence>
<reference key="2">
    <citation type="submission" date="2011-04" db="EMBL/GenBank/DDBJ databases">
        <title>Complete sequence of chromosome of Haliscomenobacter hydrossis DSM 1100.</title>
        <authorList>
            <consortium name="US DOE Joint Genome Institute (JGI-PGF)"/>
            <person name="Lucas S."/>
            <person name="Han J."/>
            <person name="Lapidus A."/>
            <person name="Bruce D."/>
            <person name="Goodwin L."/>
            <person name="Pitluck S."/>
            <person name="Peters L."/>
            <person name="Kyrpides N."/>
            <person name="Mavromatis K."/>
            <person name="Ivanova N."/>
            <person name="Ovchinnikova G."/>
            <person name="Pagani I."/>
            <person name="Daligault H."/>
            <person name="Detter J.C."/>
            <person name="Han C."/>
            <person name="Land M."/>
            <person name="Hauser L."/>
            <person name="Markowitz V."/>
            <person name="Cheng J.-F."/>
            <person name="Hugenholtz P."/>
            <person name="Woyke T."/>
            <person name="Wu D."/>
            <person name="Verbarg S."/>
            <person name="Frueling A."/>
            <person name="Brambilla E."/>
            <person name="Klenk H.-P."/>
            <person name="Eisen J.A."/>
        </authorList>
    </citation>
    <scope>NUCLEOTIDE SEQUENCE</scope>
    <source>
        <strain>DSM 1100</strain>
    </source>
</reference>
<dbReference type="EMBL" id="CP002691">
    <property type="protein sequence ID" value="AEE51684.1"/>
    <property type="molecule type" value="Genomic_DNA"/>
</dbReference>